<dbReference type="Pfam" id="PF02607">
    <property type="entry name" value="B12-binding_2"/>
    <property type="match status" value="1"/>
</dbReference>
<evidence type="ECO:0000259" key="1">
    <source>
        <dbReference type="PROSITE" id="PS51332"/>
    </source>
</evidence>
<dbReference type="Gene3D" id="3.40.50.280">
    <property type="entry name" value="Cobalamin-binding domain"/>
    <property type="match status" value="1"/>
</dbReference>
<dbReference type="InterPro" id="IPR003759">
    <property type="entry name" value="Cbl-bd_cap"/>
</dbReference>
<dbReference type="Proteomes" id="UP000282002">
    <property type="component" value="Chromosome"/>
</dbReference>
<name>A0A3S8U389_9RHOB</name>
<dbReference type="GO" id="GO:0031419">
    <property type="term" value="F:cobalamin binding"/>
    <property type="evidence" value="ECO:0007669"/>
    <property type="project" value="InterPro"/>
</dbReference>
<dbReference type="Gene3D" id="1.10.1240.10">
    <property type="entry name" value="Methionine synthase domain"/>
    <property type="match status" value="1"/>
</dbReference>
<dbReference type="AlphaFoldDB" id="A0A3S8U389"/>
<dbReference type="InterPro" id="IPR036724">
    <property type="entry name" value="Cobalamin-bd_sf"/>
</dbReference>
<dbReference type="KEGG" id="taw:EI545_03940"/>
<feature type="domain" description="B12-binding" evidence="1">
    <location>
        <begin position="151"/>
        <end position="281"/>
    </location>
</feature>
<organism evidence="2 3">
    <name type="scientific">Tabrizicola piscis</name>
    <dbReference type="NCBI Taxonomy" id="2494374"/>
    <lineage>
        <taxon>Bacteria</taxon>
        <taxon>Pseudomonadati</taxon>
        <taxon>Pseudomonadota</taxon>
        <taxon>Alphaproteobacteria</taxon>
        <taxon>Rhodobacterales</taxon>
        <taxon>Paracoccaceae</taxon>
        <taxon>Tabrizicola</taxon>
    </lineage>
</organism>
<keyword evidence="3" id="KW-1185">Reference proteome</keyword>
<dbReference type="PROSITE" id="PS51332">
    <property type="entry name" value="B12_BINDING"/>
    <property type="match status" value="1"/>
</dbReference>
<dbReference type="SUPFAM" id="SSF52242">
    <property type="entry name" value="Cobalamin (vitamin B12)-binding domain"/>
    <property type="match status" value="1"/>
</dbReference>
<evidence type="ECO:0000313" key="3">
    <source>
        <dbReference type="Proteomes" id="UP000282002"/>
    </source>
</evidence>
<dbReference type="Pfam" id="PF02310">
    <property type="entry name" value="B12-binding"/>
    <property type="match status" value="1"/>
</dbReference>
<dbReference type="RefSeq" id="WP_125324262.1">
    <property type="nucleotide sequence ID" value="NZ_CP034328.1"/>
</dbReference>
<accession>A0A3S8U389</accession>
<reference evidence="2 3" key="1">
    <citation type="submission" date="2018-12" db="EMBL/GenBank/DDBJ databases">
        <title>Complete genome sequencing of Tabrizicola sp. K13M18.</title>
        <authorList>
            <person name="Bae J.-W."/>
        </authorList>
    </citation>
    <scope>NUCLEOTIDE SEQUENCE [LARGE SCALE GENOMIC DNA]</scope>
    <source>
        <strain evidence="2 3">K13M18</strain>
    </source>
</reference>
<dbReference type="InterPro" id="IPR006158">
    <property type="entry name" value="Cobalamin-bd"/>
</dbReference>
<dbReference type="EMBL" id="CP034328">
    <property type="protein sequence ID" value="AZL58061.1"/>
    <property type="molecule type" value="Genomic_DNA"/>
</dbReference>
<dbReference type="GO" id="GO:0046872">
    <property type="term" value="F:metal ion binding"/>
    <property type="evidence" value="ECO:0007669"/>
    <property type="project" value="InterPro"/>
</dbReference>
<dbReference type="InterPro" id="IPR036594">
    <property type="entry name" value="Meth_synthase_dom"/>
</dbReference>
<gene>
    <name evidence="2" type="ORF">EI545_03940</name>
</gene>
<proteinExistence type="predicted"/>
<sequence>MSEEFHPIPGFPVPQVARAHESLVRRGETLSVTALRVLAREVILRVSRSEAPVALHNDHPGSAAIELLCDALLSRDDTAAADLVQSARLDGMSADTIYHVYLAEAARRLGQRWDRDEATAAEVILGAGRIYAILRDLRTVFLAQRLVAPPGAEAIFASVPGEVHGIGATIAADTMRRRGWDISLRLGLGHDALVEEIARLQPTMLGLSASLPSMTFATARLIVALRIRCPHIWILVAGQIVAHDPDIARIVDADAAAATLDEAEATLTGHLAELTRLSVRQM</sequence>
<protein>
    <submittedName>
        <fullName evidence="2">Cobalamin-binding protein</fullName>
    </submittedName>
</protein>
<evidence type="ECO:0000313" key="2">
    <source>
        <dbReference type="EMBL" id="AZL58061.1"/>
    </source>
</evidence>
<dbReference type="OrthoDB" id="5498228at2"/>